<dbReference type="Pfam" id="PF08459">
    <property type="entry name" value="UvrC_RNaseH_dom"/>
    <property type="match status" value="1"/>
</dbReference>
<proteinExistence type="inferred from homology"/>
<comment type="similarity">
    <text evidence="6">Belongs to the UvrC family.</text>
</comment>
<dbReference type="Gene3D" id="3.40.1440.10">
    <property type="entry name" value="GIY-YIG endonuclease"/>
    <property type="match status" value="1"/>
</dbReference>
<dbReference type="SUPFAM" id="SSF47781">
    <property type="entry name" value="RuvA domain 2-like"/>
    <property type="match status" value="1"/>
</dbReference>
<evidence type="ECO:0000256" key="1">
    <source>
        <dbReference type="ARBA" id="ARBA00022490"/>
    </source>
</evidence>
<keyword evidence="6" id="KW-0742">SOS response</keyword>
<evidence type="ECO:0000256" key="3">
    <source>
        <dbReference type="ARBA" id="ARBA00022769"/>
    </source>
</evidence>
<name>A0ABR8AKW3_9CYAN</name>
<dbReference type="InterPro" id="IPR038476">
    <property type="entry name" value="UvrC_RNase_H_dom_sf"/>
</dbReference>
<reference evidence="10 11" key="1">
    <citation type="journal article" date="2020" name="ISME J.">
        <title>Comparative genomics reveals insights into cyanobacterial evolution and habitat adaptation.</title>
        <authorList>
            <person name="Chen M.Y."/>
            <person name="Teng W.K."/>
            <person name="Zhao L."/>
            <person name="Hu C.X."/>
            <person name="Zhou Y.K."/>
            <person name="Han B.P."/>
            <person name="Song L.R."/>
            <person name="Shu W.S."/>
        </authorList>
    </citation>
    <scope>NUCLEOTIDE SEQUENCE [LARGE SCALE GENOMIC DNA]</scope>
    <source>
        <strain evidence="10 11">FACHB-288</strain>
    </source>
</reference>
<evidence type="ECO:0000259" key="8">
    <source>
        <dbReference type="PROSITE" id="PS50164"/>
    </source>
</evidence>
<dbReference type="RefSeq" id="WP_190540753.1">
    <property type="nucleotide sequence ID" value="NZ_CAWPNO010000008.1"/>
</dbReference>
<keyword evidence="5 6" id="KW-0234">DNA repair</keyword>
<feature type="domain" description="GIY-YIG" evidence="8">
    <location>
        <begin position="24"/>
        <end position="103"/>
    </location>
</feature>
<evidence type="ECO:0000259" key="9">
    <source>
        <dbReference type="PROSITE" id="PS50165"/>
    </source>
</evidence>
<evidence type="ECO:0000313" key="10">
    <source>
        <dbReference type="EMBL" id="MBD2200706.1"/>
    </source>
</evidence>
<dbReference type="PROSITE" id="PS50164">
    <property type="entry name" value="GIY_YIG"/>
    <property type="match status" value="1"/>
</dbReference>
<dbReference type="InterPro" id="IPR001162">
    <property type="entry name" value="UvrC_RNase_H_dom"/>
</dbReference>
<dbReference type="PANTHER" id="PTHR30562:SF1">
    <property type="entry name" value="UVRABC SYSTEM PROTEIN C"/>
    <property type="match status" value="1"/>
</dbReference>
<dbReference type="InterPro" id="IPR050066">
    <property type="entry name" value="UvrABC_protein_C"/>
</dbReference>
<dbReference type="CDD" id="cd10434">
    <property type="entry name" value="GIY-YIG_UvrC_Cho"/>
    <property type="match status" value="1"/>
</dbReference>
<accession>A0ABR8AKW3</accession>
<protein>
    <recommendedName>
        <fullName evidence="6">UvrABC system protein C</fullName>
        <shortName evidence="6">Protein UvrC</shortName>
    </recommendedName>
    <alternativeName>
        <fullName evidence="6">Excinuclease ABC subunit C</fullName>
    </alternativeName>
</protein>
<dbReference type="InterPro" id="IPR041663">
    <property type="entry name" value="DisA/LigA_HHH"/>
</dbReference>
<dbReference type="InterPro" id="IPR047296">
    <property type="entry name" value="GIY-YIG_UvrC_Cho"/>
</dbReference>
<dbReference type="InterPro" id="IPR004791">
    <property type="entry name" value="UvrC"/>
</dbReference>
<evidence type="ECO:0000256" key="4">
    <source>
        <dbReference type="ARBA" id="ARBA00022881"/>
    </source>
</evidence>
<gene>
    <name evidence="6 10" type="primary">uvrC</name>
    <name evidence="10" type="ORF">H6G24_35570</name>
</gene>
<evidence type="ECO:0000256" key="6">
    <source>
        <dbReference type="HAMAP-Rule" id="MF_00203"/>
    </source>
</evidence>
<sequence length="623" mass="71294">MTQTAKTLVKDTERLENRLAEIPPEPGVYLMRDEGDRIIYIGKSRKLRSRVRSYFRDGYNKSDRIATMVKQVAEIEFIVTDTEAEALALEANLIKQHQPYFNVLLKDDKKYPYVCITWSEAYPRIFITRKRQLGKEKDKFYGPYTDAGLLREILRLSKRIFALRQRPQPLFKDRPCLNYDLGRCPGVCQKLITPEEYRKTVQKVAMVFQGRTQELIEILTQQMEKAAEALNFEAAARIRDQISGLKSLTAQQKVSLPDDTVSRDAIALAADEQLAYIQLFQIRAGQLVGRLAFVADAHAEPGAILQRVLEEHYQTADSVEIPIEILVQHELPQAEILADVLTGRKGRKVTILAPQRQTKAELIEMVERNAQYELQRMQKLGDRNQQAMEDLAAIVDLPDLPHRIEGYDISHIQGSNAVASQVVFIDGLPAKQHYRHYKIKNPNVTAGHSDDFASLAEVIQRRFRKYIEDPQLQRAGNPDWPDLVMIDGGKGQLSSVVAILQDMNLLEDLRVVSLAKRREEIFVPGESQPLETDAEQPGVQLLRRLRDEAHRFAVSFHRQQRSDKLKRSRLDEIPGLGHYRQKQLLGHFRSVDYIRQATPAQLAEVPSIGPHLAQEIYDYFHPA</sequence>
<dbReference type="NCBIfam" id="NF001824">
    <property type="entry name" value="PRK00558.1-5"/>
    <property type="match status" value="1"/>
</dbReference>
<dbReference type="SMART" id="SM00465">
    <property type="entry name" value="GIYc"/>
    <property type="match status" value="1"/>
</dbReference>
<dbReference type="Proteomes" id="UP000658514">
    <property type="component" value="Unassembled WGS sequence"/>
</dbReference>
<dbReference type="SUPFAM" id="SSF82771">
    <property type="entry name" value="GIY-YIG endonuclease"/>
    <property type="match status" value="1"/>
</dbReference>
<keyword evidence="1 6" id="KW-0963">Cytoplasm</keyword>
<evidence type="ECO:0000313" key="11">
    <source>
        <dbReference type="Proteomes" id="UP000658514"/>
    </source>
</evidence>
<keyword evidence="4 6" id="KW-0267">Excision nuclease</keyword>
<dbReference type="Pfam" id="PF02151">
    <property type="entry name" value="UVR"/>
    <property type="match status" value="1"/>
</dbReference>
<dbReference type="PROSITE" id="PS50165">
    <property type="entry name" value="UVRC"/>
    <property type="match status" value="1"/>
</dbReference>
<feature type="domain" description="UvrC family homology region profile" evidence="9">
    <location>
        <begin position="266"/>
        <end position="500"/>
    </location>
</feature>
<dbReference type="Pfam" id="PF12826">
    <property type="entry name" value="HHH_2"/>
    <property type="match status" value="1"/>
</dbReference>
<feature type="domain" description="UVR" evidence="7">
    <location>
        <begin position="213"/>
        <end position="248"/>
    </location>
</feature>
<dbReference type="EMBL" id="JACJQH010000105">
    <property type="protein sequence ID" value="MBD2200706.1"/>
    <property type="molecule type" value="Genomic_DNA"/>
</dbReference>
<dbReference type="InterPro" id="IPR001943">
    <property type="entry name" value="UVR_dom"/>
</dbReference>
<dbReference type="Pfam" id="PF22920">
    <property type="entry name" value="UvrC_RNaseH"/>
    <property type="match status" value="1"/>
</dbReference>
<dbReference type="Gene3D" id="1.10.150.20">
    <property type="entry name" value="5' to 3' exonuclease, C-terminal subdomain"/>
    <property type="match status" value="1"/>
</dbReference>
<dbReference type="NCBIfam" id="TIGR00194">
    <property type="entry name" value="uvrC"/>
    <property type="match status" value="1"/>
</dbReference>
<comment type="subcellular location">
    <subcellularLocation>
        <location evidence="6">Cytoplasm</location>
    </subcellularLocation>
</comment>
<dbReference type="HAMAP" id="MF_00203">
    <property type="entry name" value="UvrC"/>
    <property type="match status" value="1"/>
</dbReference>
<dbReference type="PROSITE" id="PS50151">
    <property type="entry name" value="UVR"/>
    <property type="match status" value="1"/>
</dbReference>
<comment type="caution">
    <text evidence="10">The sequence shown here is derived from an EMBL/GenBank/DDBJ whole genome shotgun (WGS) entry which is preliminary data.</text>
</comment>
<keyword evidence="3 6" id="KW-0228">DNA excision</keyword>
<organism evidence="10 11">
    <name type="scientific">Calothrix parietina FACHB-288</name>
    <dbReference type="NCBI Taxonomy" id="2692896"/>
    <lineage>
        <taxon>Bacteria</taxon>
        <taxon>Bacillati</taxon>
        <taxon>Cyanobacteriota</taxon>
        <taxon>Cyanophyceae</taxon>
        <taxon>Nostocales</taxon>
        <taxon>Calotrichaceae</taxon>
        <taxon>Calothrix</taxon>
    </lineage>
</organism>
<keyword evidence="2 6" id="KW-0227">DNA damage</keyword>
<dbReference type="Pfam" id="PF01541">
    <property type="entry name" value="GIY-YIG"/>
    <property type="match status" value="1"/>
</dbReference>
<dbReference type="Gene3D" id="4.10.860.10">
    <property type="entry name" value="UVR domain"/>
    <property type="match status" value="1"/>
</dbReference>
<dbReference type="InterPro" id="IPR035901">
    <property type="entry name" value="GIY-YIG_endonuc_sf"/>
</dbReference>
<dbReference type="InterPro" id="IPR010994">
    <property type="entry name" value="RuvA_2-like"/>
</dbReference>
<comment type="function">
    <text evidence="6">The UvrABC repair system catalyzes the recognition and processing of DNA lesions. UvrC both incises the 5' and 3' sides of the lesion. The N-terminal half is responsible for the 3' incision and the C-terminal half is responsible for the 5' incision.</text>
</comment>
<evidence type="ECO:0000256" key="5">
    <source>
        <dbReference type="ARBA" id="ARBA00023204"/>
    </source>
</evidence>
<dbReference type="InterPro" id="IPR000305">
    <property type="entry name" value="GIY-YIG_endonuc"/>
</dbReference>
<evidence type="ECO:0000259" key="7">
    <source>
        <dbReference type="PROSITE" id="PS50151"/>
    </source>
</evidence>
<dbReference type="Gene3D" id="3.30.420.340">
    <property type="entry name" value="UvrC, RNAse H endonuclease domain"/>
    <property type="match status" value="1"/>
</dbReference>
<dbReference type="SUPFAM" id="SSF46600">
    <property type="entry name" value="C-terminal UvrC-binding domain of UvrB"/>
    <property type="match status" value="1"/>
</dbReference>
<evidence type="ECO:0000256" key="2">
    <source>
        <dbReference type="ARBA" id="ARBA00022763"/>
    </source>
</evidence>
<comment type="subunit">
    <text evidence="6">Interacts with UvrB in an incision complex.</text>
</comment>
<dbReference type="InterPro" id="IPR036876">
    <property type="entry name" value="UVR_dom_sf"/>
</dbReference>
<keyword evidence="11" id="KW-1185">Reference proteome</keyword>
<dbReference type="PANTHER" id="PTHR30562">
    <property type="entry name" value="UVRC/OXIDOREDUCTASE"/>
    <property type="match status" value="1"/>
</dbReference>